<evidence type="ECO:0000313" key="2">
    <source>
        <dbReference type="Proteomes" id="UP001062846"/>
    </source>
</evidence>
<dbReference type="Proteomes" id="UP001062846">
    <property type="component" value="Chromosome 11"/>
</dbReference>
<dbReference type="EMBL" id="CM046398">
    <property type="protein sequence ID" value="KAI8531322.1"/>
    <property type="molecule type" value="Genomic_DNA"/>
</dbReference>
<proteinExistence type="predicted"/>
<reference evidence="1" key="1">
    <citation type="submission" date="2022-02" db="EMBL/GenBank/DDBJ databases">
        <title>Plant Genome Project.</title>
        <authorList>
            <person name="Zhang R.-G."/>
        </authorList>
    </citation>
    <scope>NUCLEOTIDE SEQUENCE</scope>
    <source>
        <strain evidence="1">AT1</strain>
    </source>
</reference>
<name>A0ACC0LRV8_RHOML</name>
<evidence type="ECO:0000313" key="1">
    <source>
        <dbReference type="EMBL" id="KAI8531322.1"/>
    </source>
</evidence>
<comment type="caution">
    <text evidence="1">The sequence shown here is derived from an EMBL/GenBank/DDBJ whole genome shotgun (WGS) entry which is preliminary data.</text>
</comment>
<protein>
    <submittedName>
        <fullName evidence="1">Uncharacterized protein</fullName>
    </submittedName>
</protein>
<accession>A0ACC0LRV8</accession>
<keyword evidence="2" id="KW-1185">Reference proteome</keyword>
<organism evidence="1 2">
    <name type="scientific">Rhododendron molle</name>
    <name type="common">Chinese azalea</name>
    <name type="synonym">Azalea mollis</name>
    <dbReference type="NCBI Taxonomy" id="49168"/>
    <lineage>
        <taxon>Eukaryota</taxon>
        <taxon>Viridiplantae</taxon>
        <taxon>Streptophyta</taxon>
        <taxon>Embryophyta</taxon>
        <taxon>Tracheophyta</taxon>
        <taxon>Spermatophyta</taxon>
        <taxon>Magnoliopsida</taxon>
        <taxon>eudicotyledons</taxon>
        <taxon>Gunneridae</taxon>
        <taxon>Pentapetalae</taxon>
        <taxon>asterids</taxon>
        <taxon>Ericales</taxon>
        <taxon>Ericaceae</taxon>
        <taxon>Ericoideae</taxon>
        <taxon>Rhodoreae</taxon>
        <taxon>Rhododendron</taxon>
    </lineage>
</organism>
<sequence>MNLKTVAQTALCKQEQQFEDEKPPPLNKKMKDFPPQSPTCLDLNPQSLKRARHSCKAESADPVQTPLENPPVKKESTASPAPAPISPSTNPPKSRSLKLTAKKDVNSVCFSSVVKASVPYSFPQNVNKTKVPLVCTNSPIGPGQEPVKPSPPLEATVDIKQEDPDSFFLSLVKKTRLAPSEDSGNATTPAIDPPPTTKEIELAKNTFRCLLRLSFRDILCKSETFAETLNTLVRSQGLGHDLRQALQLFKHAFPSLSQTYDSTRQRKFKVDNRLRQADIHTAKLNQGIVCFQKLKTDEDDAQAKKKAVKDQISMLQLRLSQLDDKLTDLSSEKEVLYQTMKDERIAYEKLEGELPSLHCTKSKLEAELADTEKCVHSRAGWCNGKSCSIVTWGSRVRVAETASLLAWEMAKPKKTRKELVEIHEARPIKLILPSQKMRMKQSPRKRTTQPSPKKAEQKKASSPPQRQTTSTKASTENVQSPRKRTRTNEEEEEHKDEQGPTKRITRSVTQEERSPQKTNKEFKGKGLSLVKSSKVQKKNKIHIQKKRKEEVEEEEEEEGEEEDKEGEHEEEEDYEEKEDDDDDEREEEEEQLQKQTTKGAHPKSRSSQKTQTQISRVKEVGQKMKLEMKKEKVVKKGKMKIKVKKGKKTWKKEVKKEKVTVQYRSNMHSFAKLVKGIKFSNLQKDKISKTPFANLVFGVVDGELDEAYLRKSDLDALSLVQQYEGRGGRFNLGNKSVKITAEEFALVFGIKSGPNRIKPSTKPRMPNTEFASRVCHEGQRIMTISSLRTYFHEVVSEKKSEEAAADVARVLTLLLIVSVFLPSTQSRLSWSFMEYVEELEKSTSYAWSTFFTEELIKQLNTNFKSKTPQKTGGCITGLLYWLCEHVHLVNQRDPTNFPRFIKWRLGNLSEALVKNPLGVLEPSMVNDSELEATDLEKELLQFVEVPEDEDVMLEDQEDTDIDGDDVDYNDANKKLQKDNKILRDEVKRLTNENQQKDATIAKLQQKILQLEDKTVPDLGFEVEVPHVERNFMVREVQHKEVEICNMVVENDFIAEKLEKTNESIHDLATHCITQKFETKVPQVCTNSPIGPGQEPVKPSPPLESTVDTRQEDPDSFLLSLVKKTRLAPSEASGGATTLAIDPPPTTKEIELAKNTFRCLLRLSFQDIICKSETFAETLNTLVRSQGFGHDLHQALQLFKHAFPSLSQTYDSIRQSMFKVDNRLWEADIHTAKLNQGVVRYQKLKTDEEDAQAKKKAVKDQISMLQLRLSQLDDKLTDLSSEKEVL</sequence>
<gene>
    <name evidence="1" type="ORF">RHMOL_Rhmol11G0127800</name>
</gene>